<dbReference type="EMBL" id="CAMXCT020001126">
    <property type="protein sequence ID" value="CAL1140413.1"/>
    <property type="molecule type" value="Genomic_DNA"/>
</dbReference>
<feature type="region of interest" description="Disordered" evidence="1">
    <location>
        <begin position="67"/>
        <end position="101"/>
    </location>
</feature>
<protein>
    <submittedName>
        <fullName evidence="2">Uncharacterized protein</fullName>
    </submittedName>
</protein>
<accession>A0A9P1CAA9</accession>
<dbReference type="AlphaFoldDB" id="A0A9P1CAA9"/>
<evidence type="ECO:0000313" key="3">
    <source>
        <dbReference type="EMBL" id="CAL4774350.1"/>
    </source>
</evidence>
<evidence type="ECO:0000313" key="4">
    <source>
        <dbReference type="Proteomes" id="UP001152797"/>
    </source>
</evidence>
<proteinExistence type="predicted"/>
<sequence>MPPIDTDIGHLFLGFPEIHRPTPADECQIVEVLAQSYIPALYQQHQQQYQQYQQYQHPYREVHHEPRRMDAGQPMRGGKEATGFHGVPIQTSQVQADEHEE</sequence>
<dbReference type="EMBL" id="CAMXCT010001126">
    <property type="protein sequence ID" value="CAI3987038.1"/>
    <property type="molecule type" value="Genomic_DNA"/>
</dbReference>
<dbReference type="Proteomes" id="UP001152797">
    <property type="component" value="Unassembled WGS sequence"/>
</dbReference>
<gene>
    <name evidence="2" type="ORF">C1SCF055_LOCUS14343</name>
</gene>
<evidence type="ECO:0000313" key="2">
    <source>
        <dbReference type="EMBL" id="CAI3987038.1"/>
    </source>
</evidence>
<organism evidence="2">
    <name type="scientific">Cladocopium goreaui</name>
    <dbReference type="NCBI Taxonomy" id="2562237"/>
    <lineage>
        <taxon>Eukaryota</taxon>
        <taxon>Sar</taxon>
        <taxon>Alveolata</taxon>
        <taxon>Dinophyceae</taxon>
        <taxon>Suessiales</taxon>
        <taxon>Symbiodiniaceae</taxon>
        <taxon>Cladocopium</taxon>
    </lineage>
</organism>
<reference evidence="3 4" key="2">
    <citation type="submission" date="2024-05" db="EMBL/GenBank/DDBJ databases">
        <authorList>
            <person name="Chen Y."/>
            <person name="Shah S."/>
            <person name="Dougan E. K."/>
            <person name="Thang M."/>
            <person name="Chan C."/>
        </authorList>
    </citation>
    <scope>NUCLEOTIDE SEQUENCE [LARGE SCALE GENOMIC DNA]</scope>
</reference>
<name>A0A9P1CAA9_9DINO</name>
<comment type="caution">
    <text evidence="2">The sequence shown here is derived from an EMBL/GenBank/DDBJ whole genome shotgun (WGS) entry which is preliminary data.</text>
</comment>
<evidence type="ECO:0000256" key="1">
    <source>
        <dbReference type="SAM" id="MobiDB-lite"/>
    </source>
</evidence>
<keyword evidence="4" id="KW-1185">Reference proteome</keyword>
<reference evidence="2" key="1">
    <citation type="submission" date="2022-10" db="EMBL/GenBank/DDBJ databases">
        <authorList>
            <person name="Chen Y."/>
            <person name="Dougan E. K."/>
            <person name="Chan C."/>
            <person name="Rhodes N."/>
            <person name="Thang M."/>
        </authorList>
    </citation>
    <scope>NUCLEOTIDE SEQUENCE</scope>
</reference>
<dbReference type="EMBL" id="CAMXCT030001126">
    <property type="protein sequence ID" value="CAL4774350.1"/>
    <property type="molecule type" value="Genomic_DNA"/>
</dbReference>